<protein>
    <submittedName>
        <fullName evidence="7">RNA polymerase sigma-70 factor</fullName>
    </submittedName>
</protein>
<evidence type="ECO:0000256" key="4">
    <source>
        <dbReference type="ARBA" id="ARBA00023163"/>
    </source>
</evidence>
<feature type="domain" description="RNA polymerase sigma factor 70 region 4 type 2" evidence="6">
    <location>
        <begin position="131"/>
        <end position="180"/>
    </location>
</feature>
<feature type="domain" description="RNA polymerase sigma-70 region 2" evidence="5">
    <location>
        <begin position="31"/>
        <end position="95"/>
    </location>
</feature>
<gene>
    <name evidence="7" type="ORF">E5L68_003175</name>
</gene>
<name>A0ABW9JDA9_9SPHI</name>
<dbReference type="InterPro" id="IPR007627">
    <property type="entry name" value="RNA_pol_sigma70_r2"/>
</dbReference>
<dbReference type="InterPro" id="IPR039425">
    <property type="entry name" value="RNA_pol_sigma-70-like"/>
</dbReference>
<evidence type="ECO:0000313" key="8">
    <source>
        <dbReference type="Proteomes" id="UP001517367"/>
    </source>
</evidence>
<evidence type="ECO:0000256" key="2">
    <source>
        <dbReference type="ARBA" id="ARBA00023015"/>
    </source>
</evidence>
<dbReference type="Pfam" id="PF08281">
    <property type="entry name" value="Sigma70_r4_2"/>
    <property type="match status" value="1"/>
</dbReference>
<dbReference type="PANTHER" id="PTHR43133:SF46">
    <property type="entry name" value="RNA POLYMERASE SIGMA-70 FACTOR ECF SUBFAMILY"/>
    <property type="match status" value="1"/>
</dbReference>
<dbReference type="Proteomes" id="UP001517367">
    <property type="component" value="Unassembled WGS sequence"/>
</dbReference>
<keyword evidence="8" id="KW-1185">Reference proteome</keyword>
<dbReference type="Pfam" id="PF04542">
    <property type="entry name" value="Sigma70_r2"/>
    <property type="match status" value="1"/>
</dbReference>
<dbReference type="Gene3D" id="1.10.1740.10">
    <property type="match status" value="1"/>
</dbReference>
<evidence type="ECO:0000313" key="7">
    <source>
        <dbReference type="EMBL" id="MFN0290374.1"/>
    </source>
</evidence>
<evidence type="ECO:0000259" key="6">
    <source>
        <dbReference type="Pfam" id="PF08281"/>
    </source>
</evidence>
<organism evidence="7 8">
    <name type="scientific">Pedobacter helvus</name>
    <dbReference type="NCBI Taxonomy" id="2563444"/>
    <lineage>
        <taxon>Bacteria</taxon>
        <taxon>Pseudomonadati</taxon>
        <taxon>Bacteroidota</taxon>
        <taxon>Sphingobacteriia</taxon>
        <taxon>Sphingobacteriales</taxon>
        <taxon>Sphingobacteriaceae</taxon>
        <taxon>Pedobacter</taxon>
    </lineage>
</organism>
<dbReference type="Gene3D" id="1.10.10.10">
    <property type="entry name" value="Winged helix-like DNA-binding domain superfamily/Winged helix DNA-binding domain"/>
    <property type="match status" value="1"/>
</dbReference>
<dbReference type="InterPro" id="IPR014327">
    <property type="entry name" value="RNA_pol_sigma70_bacteroid"/>
</dbReference>
<dbReference type="InterPro" id="IPR036388">
    <property type="entry name" value="WH-like_DNA-bd_sf"/>
</dbReference>
<comment type="similarity">
    <text evidence="1">Belongs to the sigma-70 factor family. ECF subfamily.</text>
</comment>
<dbReference type="NCBIfam" id="TIGR02985">
    <property type="entry name" value="Sig70_bacteroi1"/>
    <property type="match status" value="1"/>
</dbReference>
<dbReference type="SUPFAM" id="SSF88946">
    <property type="entry name" value="Sigma2 domain of RNA polymerase sigma factors"/>
    <property type="match status" value="1"/>
</dbReference>
<evidence type="ECO:0000256" key="3">
    <source>
        <dbReference type="ARBA" id="ARBA00023082"/>
    </source>
</evidence>
<dbReference type="InterPro" id="IPR014284">
    <property type="entry name" value="RNA_pol_sigma-70_dom"/>
</dbReference>
<dbReference type="InterPro" id="IPR013325">
    <property type="entry name" value="RNA_pol_sigma_r2"/>
</dbReference>
<dbReference type="SUPFAM" id="SSF88659">
    <property type="entry name" value="Sigma3 and sigma4 domains of RNA polymerase sigma factors"/>
    <property type="match status" value="1"/>
</dbReference>
<dbReference type="PANTHER" id="PTHR43133">
    <property type="entry name" value="RNA POLYMERASE ECF-TYPE SIGMA FACTO"/>
    <property type="match status" value="1"/>
</dbReference>
<sequence length="200" mass="23311">MPLQPSSTSVFNEKELLEKVARGDQRAFETIYHTYAKKIYFFANKILQHEEAAEEVVQEVMLKLWNTRNELTKINSLEAYIRVLSRNIALNALRRLEIENRANQQLRTYWTDQSNHTEEQVALNETRAILSKGIAELPLQQREVYILCHQQGLKYDEVAQKLNLSPATVATHMKLALRFLRAYLQKHSGLAIIFIILKIF</sequence>
<dbReference type="RefSeq" id="WP_138729604.1">
    <property type="nucleotide sequence ID" value="NZ_SRMP02000002.1"/>
</dbReference>
<dbReference type="InterPro" id="IPR013324">
    <property type="entry name" value="RNA_pol_sigma_r3/r4-like"/>
</dbReference>
<evidence type="ECO:0000259" key="5">
    <source>
        <dbReference type="Pfam" id="PF04542"/>
    </source>
</evidence>
<keyword evidence="3" id="KW-0731">Sigma factor</keyword>
<reference evidence="7 8" key="1">
    <citation type="submission" date="2024-12" db="EMBL/GenBank/DDBJ databases">
        <authorList>
            <person name="Hu S."/>
        </authorList>
    </citation>
    <scope>NUCLEOTIDE SEQUENCE [LARGE SCALE GENOMIC DNA]</scope>
    <source>
        <strain evidence="7 8">P-25</strain>
    </source>
</reference>
<proteinExistence type="inferred from homology"/>
<comment type="caution">
    <text evidence="7">The sequence shown here is derived from an EMBL/GenBank/DDBJ whole genome shotgun (WGS) entry which is preliminary data.</text>
</comment>
<accession>A0ABW9JDA9</accession>
<dbReference type="NCBIfam" id="TIGR02937">
    <property type="entry name" value="sigma70-ECF"/>
    <property type="match status" value="1"/>
</dbReference>
<evidence type="ECO:0000256" key="1">
    <source>
        <dbReference type="ARBA" id="ARBA00010641"/>
    </source>
</evidence>
<keyword evidence="2" id="KW-0805">Transcription regulation</keyword>
<dbReference type="InterPro" id="IPR013249">
    <property type="entry name" value="RNA_pol_sigma70_r4_t2"/>
</dbReference>
<dbReference type="EMBL" id="SRMP02000002">
    <property type="protein sequence ID" value="MFN0290374.1"/>
    <property type="molecule type" value="Genomic_DNA"/>
</dbReference>
<keyword evidence="4" id="KW-0804">Transcription</keyword>